<dbReference type="PANTHER" id="PTHR30352:SF2">
    <property type="entry name" value="ANAEROBIC RIBONUCLEOSIDE-TRIPHOSPHATE REDUCTASE-ACTIVATING PROTEIN"/>
    <property type="match status" value="1"/>
</dbReference>
<dbReference type="Gene3D" id="3.20.20.70">
    <property type="entry name" value="Aldolase class I"/>
    <property type="match status" value="1"/>
</dbReference>
<gene>
    <name evidence="13" type="primary">nrdG</name>
    <name evidence="13" type="ORF">Q5741_17605</name>
</gene>
<keyword evidence="7" id="KW-0479">Metal-binding</keyword>
<sequence>MNICGYIRESVNEGTGLRAVVFISGCRHGCPGCFNTESWSFSAGEVFTPERQEEVIREAADNPLLEGLTLCGGDPFFSAGECIPFVQRYRETCPGHTVWAYTGYEFEALLKRSAMRRLAELCDVIVDGSFVEREKDVSLRFRGSRNQRLIDVQASLQSGVTVCMDMI</sequence>
<keyword evidence="6" id="KW-0949">S-adenosyl-L-methionine</keyword>
<evidence type="ECO:0000256" key="4">
    <source>
        <dbReference type="ARBA" id="ARBA00014281"/>
    </source>
</evidence>
<keyword evidence="9" id="KW-0408">Iron</keyword>
<dbReference type="SFLD" id="SFLDG01066">
    <property type="entry name" value="organic_radical-activating_enz"/>
    <property type="match status" value="1"/>
</dbReference>
<evidence type="ECO:0000256" key="8">
    <source>
        <dbReference type="ARBA" id="ARBA00023002"/>
    </source>
</evidence>
<accession>A0ABT9CG24</accession>
<dbReference type="InterPro" id="IPR001989">
    <property type="entry name" value="Radical_activat_CS"/>
</dbReference>
<dbReference type="InterPro" id="IPR034457">
    <property type="entry name" value="Organic_radical-activating"/>
</dbReference>
<evidence type="ECO:0000256" key="9">
    <source>
        <dbReference type="ARBA" id="ARBA00023004"/>
    </source>
</evidence>
<comment type="function">
    <text evidence="2 12">Activation of anaerobic ribonucleoside-triphosphate reductase under anaerobic conditions by generation of an organic free radical, using S-adenosylmethionine and reduced flavodoxin as cosubstrates to produce 5'-deoxy-adenosine.</text>
</comment>
<reference evidence="13 14" key="1">
    <citation type="submission" date="2023-07" db="EMBL/GenBank/DDBJ databases">
        <title>Paenibacillus sp. JX-17 nov. isolated from soil.</title>
        <authorList>
            <person name="Wan Y."/>
            <person name="Liu B."/>
        </authorList>
    </citation>
    <scope>NUCLEOTIDE SEQUENCE [LARGE SCALE GENOMIC DNA]</scope>
    <source>
        <strain evidence="13 14">JX-17</strain>
    </source>
</reference>
<organism evidence="13 14">
    <name type="scientific">Paenibacillus lacisoli</name>
    <dbReference type="NCBI Taxonomy" id="3064525"/>
    <lineage>
        <taxon>Bacteria</taxon>
        <taxon>Bacillati</taxon>
        <taxon>Bacillota</taxon>
        <taxon>Bacilli</taxon>
        <taxon>Bacillales</taxon>
        <taxon>Paenibacillaceae</taxon>
        <taxon>Paenibacillus</taxon>
    </lineage>
</organism>
<keyword evidence="8 12" id="KW-0560">Oxidoreductase</keyword>
<evidence type="ECO:0000256" key="6">
    <source>
        <dbReference type="ARBA" id="ARBA00022691"/>
    </source>
</evidence>
<dbReference type="EMBL" id="JAUQTB010000013">
    <property type="protein sequence ID" value="MDO7908222.1"/>
    <property type="molecule type" value="Genomic_DNA"/>
</dbReference>
<dbReference type="PANTHER" id="PTHR30352">
    <property type="entry name" value="PYRUVATE FORMATE-LYASE-ACTIVATING ENZYME"/>
    <property type="match status" value="1"/>
</dbReference>
<proteinExistence type="inferred from homology"/>
<dbReference type="SFLD" id="SFLDS00029">
    <property type="entry name" value="Radical_SAM"/>
    <property type="match status" value="1"/>
</dbReference>
<protein>
    <recommendedName>
        <fullName evidence="4 12">Anaerobic ribonucleoside-triphosphate reductase-activating protein</fullName>
        <ecNumber evidence="12">1.97.1.-</ecNumber>
    </recommendedName>
</protein>
<evidence type="ECO:0000256" key="7">
    <source>
        <dbReference type="ARBA" id="ARBA00022723"/>
    </source>
</evidence>
<keyword evidence="5" id="KW-0004">4Fe-4S</keyword>
<dbReference type="Proteomes" id="UP001240171">
    <property type="component" value="Unassembled WGS sequence"/>
</dbReference>
<evidence type="ECO:0000256" key="10">
    <source>
        <dbReference type="ARBA" id="ARBA00023014"/>
    </source>
</evidence>
<evidence type="ECO:0000256" key="11">
    <source>
        <dbReference type="ARBA" id="ARBA00047365"/>
    </source>
</evidence>
<evidence type="ECO:0000313" key="13">
    <source>
        <dbReference type="EMBL" id="MDO7908222.1"/>
    </source>
</evidence>
<dbReference type="PROSITE" id="PS01087">
    <property type="entry name" value="RADICAL_ACTIVATING"/>
    <property type="match status" value="1"/>
</dbReference>
<comment type="cofactor">
    <cofactor evidence="1">
        <name>[4Fe-4S] cluster</name>
        <dbReference type="ChEBI" id="CHEBI:49883"/>
    </cofactor>
</comment>
<comment type="catalytic activity">
    <reaction evidence="11">
        <text>glycyl-[protein] + reduced [flavodoxin] + S-adenosyl-L-methionine = glycin-2-yl radical-[protein] + semiquinone [flavodoxin] + 5'-deoxyadenosine + L-methionine + H(+)</text>
        <dbReference type="Rhea" id="RHEA:61976"/>
        <dbReference type="Rhea" id="RHEA-COMP:10622"/>
        <dbReference type="Rhea" id="RHEA-COMP:14480"/>
        <dbReference type="Rhea" id="RHEA-COMP:15993"/>
        <dbReference type="Rhea" id="RHEA-COMP:15994"/>
        <dbReference type="ChEBI" id="CHEBI:15378"/>
        <dbReference type="ChEBI" id="CHEBI:17319"/>
        <dbReference type="ChEBI" id="CHEBI:29947"/>
        <dbReference type="ChEBI" id="CHEBI:32722"/>
        <dbReference type="ChEBI" id="CHEBI:57618"/>
        <dbReference type="ChEBI" id="CHEBI:57844"/>
        <dbReference type="ChEBI" id="CHEBI:59789"/>
        <dbReference type="ChEBI" id="CHEBI:140311"/>
    </reaction>
</comment>
<comment type="similarity">
    <text evidence="3 12">Belongs to the organic radical-activating enzymes family.</text>
</comment>
<evidence type="ECO:0000256" key="5">
    <source>
        <dbReference type="ARBA" id="ARBA00022485"/>
    </source>
</evidence>
<evidence type="ECO:0000256" key="12">
    <source>
        <dbReference type="PIRNR" id="PIRNR000368"/>
    </source>
</evidence>
<dbReference type="InterPro" id="IPR058240">
    <property type="entry name" value="rSAM_sf"/>
</dbReference>
<dbReference type="SUPFAM" id="SSF102114">
    <property type="entry name" value="Radical SAM enzymes"/>
    <property type="match status" value="1"/>
</dbReference>
<dbReference type="PIRSF" id="PIRSF000368">
    <property type="entry name" value="NrdG"/>
    <property type="match status" value="1"/>
</dbReference>
<dbReference type="RefSeq" id="WP_305025445.1">
    <property type="nucleotide sequence ID" value="NZ_JAUQTB010000013.1"/>
</dbReference>
<evidence type="ECO:0000256" key="2">
    <source>
        <dbReference type="ARBA" id="ARBA00003852"/>
    </source>
</evidence>
<dbReference type="EC" id="1.97.1.-" evidence="12"/>
<keyword evidence="10" id="KW-0411">Iron-sulfur</keyword>
<evidence type="ECO:0000256" key="1">
    <source>
        <dbReference type="ARBA" id="ARBA00001966"/>
    </source>
</evidence>
<keyword evidence="14" id="KW-1185">Reference proteome</keyword>
<name>A0ABT9CG24_9BACL</name>
<dbReference type="InterPro" id="IPR012837">
    <property type="entry name" value="NrdG"/>
</dbReference>
<dbReference type="Pfam" id="PF13353">
    <property type="entry name" value="Fer4_12"/>
    <property type="match status" value="1"/>
</dbReference>
<dbReference type="InterPro" id="IPR013785">
    <property type="entry name" value="Aldolase_TIM"/>
</dbReference>
<dbReference type="NCBIfam" id="TIGR02491">
    <property type="entry name" value="NrdG"/>
    <property type="match status" value="1"/>
</dbReference>
<dbReference type="SFLD" id="SFLDF00299">
    <property type="entry name" value="anaerobic_ribonucleoside-triph"/>
    <property type="match status" value="1"/>
</dbReference>
<evidence type="ECO:0000256" key="3">
    <source>
        <dbReference type="ARBA" id="ARBA00009777"/>
    </source>
</evidence>
<comment type="caution">
    <text evidence="13">The sequence shown here is derived from an EMBL/GenBank/DDBJ whole genome shotgun (WGS) entry which is preliminary data.</text>
</comment>
<evidence type="ECO:0000313" key="14">
    <source>
        <dbReference type="Proteomes" id="UP001240171"/>
    </source>
</evidence>
<dbReference type="SFLD" id="SFLDG01063">
    <property type="entry name" value="activating_enzymes__group_1"/>
    <property type="match status" value="1"/>
</dbReference>
<dbReference type="InterPro" id="IPR007197">
    <property type="entry name" value="rSAM"/>
</dbReference>